<feature type="region of interest" description="Disordered" evidence="1">
    <location>
        <begin position="85"/>
        <end position="120"/>
    </location>
</feature>
<dbReference type="Proteomes" id="UP001589627">
    <property type="component" value="Unassembled WGS sequence"/>
</dbReference>
<feature type="non-terminal residue" evidence="2">
    <location>
        <position position="120"/>
    </location>
</feature>
<evidence type="ECO:0000313" key="3">
    <source>
        <dbReference type="Proteomes" id="UP001589627"/>
    </source>
</evidence>
<sequence length="120" mass="12666">MAGHEDLRAAAARDKAFVGVDVVAMARLIQQMNGASQAISTWLRTNATLPPGVPRTGLREAQAVHAWTGDQRGMLTRRRNYALTHLDKGGRPMPKVSAGPLGGAPRRTTSAGAGHDLGAF</sequence>
<proteinExistence type="predicted"/>
<reference evidence="2 3" key="1">
    <citation type="submission" date="2024-09" db="EMBL/GenBank/DDBJ databases">
        <authorList>
            <person name="Sun Q."/>
            <person name="Mori K."/>
        </authorList>
    </citation>
    <scope>NUCLEOTIDE SEQUENCE [LARGE SCALE GENOMIC DNA]</scope>
    <source>
        <strain evidence="2 3">TBRC 0563</strain>
    </source>
</reference>
<dbReference type="RefSeq" id="WP_378212519.1">
    <property type="nucleotide sequence ID" value="NZ_JBHLZP010000706.1"/>
</dbReference>
<keyword evidence="3" id="KW-1185">Reference proteome</keyword>
<comment type="caution">
    <text evidence="2">The sequence shown here is derived from an EMBL/GenBank/DDBJ whole genome shotgun (WGS) entry which is preliminary data.</text>
</comment>
<name>A0ABV5YWL6_9ACTN</name>
<evidence type="ECO:0000313" key="2">
    <source>
        <dbReference type="EMBL" id="MFB9839405.1"/>
    </source>
</evidence>
<dbReference type="EMBL" id="JBHLZP010000706">
    <property type="protein sequence ID" value="MFB9839405.1"/>
    <property type="molecule type" value="Genomic_DNA"/>
</dbReference>
<protein>
    <submittedName>
        <fullName evidence="2">Uncharacterized protein</fullName>
    </submittedName>
</protein>
<gene>
    <name evidence="2" type="ORF">ACFFNX_45405</name>
</gene>
<organism evidence="2 3">
    <name type="scientific">Actinoallomurus acaciae</name>
    <dbReference type="NCBI Taxonomy" id="502577"/>
    <lineage>
        <taxon>Bacteria</taxon>
        <taxon>Bacillati</taxon>
        <taxon>Actinomycetota</taxon>
        <taxon>Actinomycetes</taxon>
        <taxon>Streptosporangiales</taxon>
        <taxon>Thermomonosporaceae</taxon>
        <taxon>Actinoallomurus</taxon>
    </lineage>
</organism>
<evidence type="ECO:0000256" key="1">
    <source>
        <dbReference type="SAM" id="MobiDB-lite"/>
    </source>
</evidence>
<accession>A0ABV5YWL6</accession>